<reference key="1">
    <citation type="submission" date="2010-08" db="EMBL/GenBank/DDBJ databases">
        <title>The genome sequence of a nonpathogenic wastewater-adapted bacterium Acinetobacter calcoaceticus PHEA-2 and comparative genomics insights into environmental adaptation.</title>
        <authorList>
            <person name="Zhan Y."/>
            <person name="Yan Y."/>
            <person name="Zhang W."/>
            <person name="Chen M."/>
            <person name="Ping S."/>
            <person name="Lu W."/>
            <person name="Lin M."/>
        </authorList>
    </citation>
    <scope>NUCLEOTIDE SEQUENCE</scope>
    <source>
        <strain>PHEA-2</strain>
    </source>
</reference>
<dbReference type="RefSeq" id="WP_014206868.1">
    <property type="nucleotide sequence ID" value="NC_016603.1"/>
</dbReference>
<dbReference type="EMBL" id="CP002177">
    <property type="protein sequence ID" value="ADY81877.1"/>
    <property type="molecule type" value="Genomic_DNA"/>
</dbReference>
<feature type="compositionally biased region" description="Low complexity" evidence="1">
    <location>
        <begin position="173"/>
        <end position="193"/>
    </location>
</feature>
<dbReference type="KEGG" id="acc:BDGL_001291"/>
<proteinExistence type="predicted"/>
<organism evidence="2 3">
    <name type="scientific">Acinetobacter pittii (strain PHEA-2)</name>
    <dbReference type="NCBI Taxonomy" id="871585"/>
    <lineage>
        <taxon>Bacteria</taxon>
        <taxon>Pseudomonadati</taxon>
        <taxon>Pseudomonadota</taxon>
        <taxon>Gammaproteobacteria</taxon>
        <taxon>Moraxellales</taxon>
        <taxon>Moraxellaceae</taxon>
        <taxon>Acinetobacter</taxon>
        <taxon>Acinetobacter calcoaceticus/baumannii complex</taxon>
    </lineage>
</organism>
<reference evidence="2 3" key="2">
    <citation type="journal article" date="2011" name="J. Bacteriol.">
        <title>Genome sequence of Acinetobacter calcoaceticus PHEA-2, isolated from industry wastewater.</title>
        <authorList>
            <person name="Zhan Y."/>
            <person name="Yan Y."/>
            <person name="Zhang W."/>
            <person name="Yu H."/>
            <person name="Chen M."/>
            <person name="Lu W."/>
            <person name="Ping S."/>
            <person name="Peng Z."/>
            <person name="Yuan M."/>
            <person name="Zhou Z."/>
            <person name="Elmerich C."/>
            <person name="Lin M."/>
        </authorList>
    </citation>
    <scope>NUCLEOTIDE SEQUENCE [LARGE SCALE GENOMIC DNA]</scope>
    <source>
        <strain evidence="2 3">PHEA-2</strain>
    </source>
</reference>
<keyword evidence="3" id="KW-1185">Reference proteome</keyword>
<feature type="region of interest" description="Disordered" evidence="1">
    <location>
        <begin position="169"/>
        <end position="193"/>
    </location>
</feature>
<protein>
    <submittedName>
        <fullName evidence="2">Uncharacterized protein</fullName>
    </submittedName>
</protein>
<name>F0KF09_ACIP2</name>
<evidence type="ECO:0000313" key="3">
    <source>
        <dbReference type="Proteomes" id="UP000007477"/>
    </source>
</evidence>
<gene>
    <name evidence="2" type="ordered locus">BDGL_001291</name>
</gene>
<sequence>MSYIELNRKFSQLSSNNDSNISNTDYSLRISSGGLLTWQDLLAQYNRCVILAEAGAGKTKEFEEQAKKLEKANKFSFFIRIEDIDNDFIESFEVGNEDAFVRWLSSTDEAWFFLDSVDEARLEDPRAFQKAIKKFKSKIQTASHRCHIYISSRPYSWRYQEDEKFLDSIIPDSSNENNEVSSNSTNEASNNNEKSTIKVVTLSPLGYEEIEQFCNIRRVANISDLIYEIKRFDLLGLAERPFDLENIINKWNNEGKLGSRLEILNYNIEQRLRDSHTQDRRSIPISFEKLIIGAERLAAAVLLTFKANIGVPLSQQNTDTLNASSLLCDWTDDEICRLLESGIFNDIIYGAVRFRHRDIREFLAAKWFAKQLNGDNRLAVENLLFKNQFGENIITPSLRVILPWLILLDDKICQKVVKFQPELAFESGDPSQLPSSIRKQFFSEYVHRIANNLDDHSIRDNDSISKIVNSDLEDDVLSLIAKYFENKEVIFFLGRMVWQAKFNKCIPLLISIALDPSRDIYSRRVSIRAIMSCSTKIEKFEFWTKLNKNEEILNRQLIVELIGEIEPDQDIIKLLICSLKNVYDYKKHVYTGLSAELEEFVKKCDEKLEYQLLVGIDELLRTEPFYENKEYRISKKYAWLVKVVYRIIENLVERRSHLVFENITLELLINSTALEYYSEYSVKNERNKLESLIPDWVELNDKLYWHTIALARQYEKQQITDDWRISYLDHFWKFSIKDFDRLLGFIDSKELNDDKLIALNRIFIIYHQNNKPEWMLIRIKSVCSTYPALLTYLKSILNPIQKNIPTECDLKLKKLEKKYKKEKLKETKARLDWIESLKNNPDQITKSSHILKGELTNNHIWLMNELEVKRDSSNHYSYYNWQDLIPDLGKEVAYAYRDAAIQFWRVYKPQLHSETILEKNSTPYNLVFGLSGLEIEYNEDPNFFNKLSMDEIKNALRYISWEINGFPLWFEKSYQFFPDKVIDAVTQEIIWELESSDPTVNQPYNHILHDLLYHAPWLHIDISYRIFKWLRENSKLLHKDTCRYALQILLNSNITKEDFSSLAQQKIEESNLLEQKAWWYALYVDSNPSEGLTSFTIWLESLSQENASQASQIFICHLIGKRDSINGKAGDNQFKEVRYLKWLYSLMCKYIKIEEDINRRGSGVYSPEIRDNAQEARDLIFTYLKEVPCAQSYYAIKDLSNEMINHNRQNWFLKTAYNIALSCGDLEPWESEQFLQFETSGNIEPKTHKELFDLALLRIIELKDWLENGDDSAWRTWQRVEEETEMRNLIASELRKKAQNKYSVSQENELANSQRTDIRLENPRINSPVPIELKILDKNWTGPDLCERLRNQLVGDYLREATSGCGVFLLVAQNTNKKWFINGSRVALNELEENLQNYWYGIASQWPTIDSIKVIVIDLNKRGLVCNT</sequence>
<dbReference type="Proteomes" id="UP000007477">
    <property type="component" value="Chromosome"/>
</dbReference>
<accession>F0KF09</accession>
<evidence type="ECO:0000256" key="1">
    <source>
        <dbReference type="SAM" id="MobiDB-lite"/>
    </source>
</evidence>
<dbReference type="GeneID" id="11639472"/>
<dbReference type="RefSeq" id="YP_004995559.1">
    <property type="nucleotide sequence ID" value="NC_016603.1"/>
</dbReference>
<dbReference type="OrthoDB" id="336284at2"/>
<dbReference type="PATRIC" id="fig|871585.3.peg.1286"/>
<dbReference type="HOGENOM" id="CLU_004700_0_0_6"/>
<dbReference type="eggNOG" id="COG5635">
    <property type="taxonomic scope" value="Bacteria"/>
</dbReference>
<evidence type="ECO:0000313" key="2">
    <source>
        <dbReference type="EMBL" id="ADY81877.1"/>
    </source>
</evidence>